<organism evidence="2 3">
    <name type="scientific">Penicillium vulpinum</name>
    <dbReference type="NCBI Taxonomy" id="29845"/>
    <lineage>
        <taxon>Eukaryota</taxon>
        <taxon>Fungi</taxon>
        <taxon>Dikarya</taxon>
        <taxon>Ascomycota</taxon>
        <taxon>Pezizomycotina</taxon>
        <taxon>Eurotiomycetes</taxon>
        <taxon>Eurotiomycetidae</taxon>
        <taxon>Eurotiales</taxon>
        <taxon>Aspergillaceae</taxon>
        <taxon>Penicillium</taxon>
    </lineage>
</organism>
<sequence length="218" mass="25294">MSIQYKEQSLSANVDDSSDNLLPWDASDIEQSPPRRQRWRVYFYRFKTFLYISLALYGIMSLLIQTVSLIQLHQPINCECGSSTTEAISKGCKYDTMSAAWLPVACRDDELSAEFDRMGPGPNGQWYYWADENRTRELSIEELSLLPDQGLPFFTNWDWHVAHCTYRWRKQLRPGFLFGRMNIQAAYDHIVHCEEVMRVHDREQTIISGVGLSGSTYS</sequence>
<dbReference type="Proteomes" id="UP000191518">
    <property type="component" value="Unassembled WGS sequence"/>
</dbReference>
<protein>
    <submittedName>
        <fullName evidence="2">Uncharacterized protein</fullName>
    </submittedName>
</protein>
<name>A0A1V6S250_9EURO</name>
<accession>A0A1V6S250</accession>
<keyword evidence="1" id="KW-0812">Transmembrane</keyword>
<dbReference type="AlphaFoldDB" id="A0A1V6S250"/>
<dbReference type="PANTHER" id="PTHR35896:SF3">
    <property type="entry name" value="MAJOR FACILITATOR SUPERFAMILY TRANSPORTER"/>
    <property type="match status" value="1"/>
</dbReference>
<keyword evidence="1" id="KW-1133">Transmembrane helix</keyword>
<keyword evidence="1" id="KW-0472">Membrane</keyword>
<comment type="caution">
    <text evidence="2">The sequence shown here is derived from an EMBL/GenBank/DDBJ whole genome shotgun (WGS) entry which is preliminary data.</text>
</comment>
<evidence type="ECO:0000256" key="1">
    <source>
        <dbReference type="SAM" id="Phobius"/>
    </source>
</evidence>
<dbReference type="STRING" id="29845.A0A1V6S250"/>
<evidence type="ECO:0000313" key="3">
    <source>
        <dbReference type="Proteomes" id="UP000191518"/>
    </source>
</evidence>
<dbReference type="PANTHER" id="PTHR35896">
    <property type="entry name" value="IG-LIKE DOMAIN-CONTAINING PROTEIN"/>
    <property type="match status" value="1"/>
</dbReference>
<proteinExistence type="predicted"/>
<reference evidence="3" key="1">
    <citation type="journal article" date="2017" name="Nat. Microbiol.">
        <title>Global analysis of biosynthetic gene clusters reveals vast potential of secondary metabolite production in Penicillium species.</title>
        <authorList>
            <person name="Nielsen J.C."/>
            <person name="Grijseels S."/>
            <person name="Prigent S."/>
            <person name="Ji B."/>
            <person name="Dainat J."/>
            <person name="Nielsen K.F."/>
            <person name="Frisvad J.C."/>
            <person name="Workman M."/>
            <person name="Nielsen J."/>
        </authorList>
    </citation>
    <scope>NUCLEOTIDE SEQUENCE [LARGE SCALE GENOMIC DNA]</scope>
    <source>
        <strain evidence="3">IBT 29486</strain>
    </source>
</reference>
<evidence type="ECO:0000313" key="2">
    <source>
        <dbReference type="EMBL" id="OQE07938.1"/>
    </source>
</evidence>
<keyword evidence="3" id="KW-1185">Reference proteome</keyword>
<gene>
    <name evidence="2" type="ORF">PENVUL_c011G08899</name>
</gene>
<dbReference type="InterPro" id="IPR053008">
    <property type="entry name" value="Phomopsin_biosynth_assoc"/>
</dbReference>
<feature type="transmembrane region" description="Helical" evidence="1">
    <location>
        <begin position="48"/>
        <end position="70"/>
    </location>
</feature>
<dbReference type="EMBL" id="MDYP01000011">
    <property type="protein sequence ID" value="OQE07938.1"/>
    <property type="molecule type" value="Genomic_DNA"/>
</dbReference>